<dbReference type="InterPro" id="IPR036537">
    <property type="entry name" value="Adaptor_Cbl_N_dom_sf"/>
</dbReference>
<comment type="caution">
    <text evidence="3">The sequence shown here is derived from an EMBL/GenBank/DDBJ whole genome shotgun (WGS) entry which is preliminary data.</text>
</comment>
<evidence type="ECO:0000256" key="1">
    <source>
        <dbReference type="ARBA" id="ARBA00022737"/>
    </source>
</evidence>
<dbReference type="AlphaFoldDB" id="A0A9P3GD69"/>
<protein>
    <recommendedName>
        <fullName evidence="2">Nephrocystin 3-like N-terminal domain-containing protein</fullName>
    </recommendedName>
</protein>
<accession>A0A9P3GD69</accession>
<dbReference type="InterPro" id="IPR027417">
    <property type="entry name" value="P-loop_NTPase"/>
</dbReference>
<keyword evidence="4" id="KW-1185">Reference proteome</keyword>
<dbReference type="InterPro" id="IPR056884">
    <property type="entry name" value="NPHP3-like_N"/>
</dbReference>
<sequence>MSRSQRRKQALDDALDVVLDLLKMTAIVADVVSVPALKPVVAILSELIQRVKDTRTNTENEGMFIEKTKMLGEVIRKNVEEANAANEGASSVLQEQIEMLSSALKKIEETSEGLKGGGGFRGGFKRVFYVKRNQATLDKMNKQLATAQGMFNTKVQLAIQNAVYRVEEMAKSAEAQKFISDVPHTDAGYLSVKETKSGFMEGTRNETFEKLKSWADPEHPAKIKKPVFLLTAGAGLGKSAVAHQLCVRLAGEWGLNLGASFFFSRGAVDSAHAFFSTIAHQLALTQPFIEPFIADAARTFLAGGKEQPVRRTFEQLLVNPLAGHTGCAVFNKTTFIVVDGMDECKDRELVPELVRCLLELPGRLPWLRVFLATRPEPHILPVLISQYAAAIVYHRRLDDPQAMNESKDGVKLYLRQTIPKIHPYGDFVRAHPDQLSRLVNRADGLFIYARIVIGYLETMDTRPEEQFALLLSSSGAGLSPLDELYLQILRSAFPPTALGDSLAMCKRLKDFLAFIALRHMSLPPAAISLLLLLTDDDVLWMAGRLRAVLLVDKSGCLVPLHATFTEFLVDSRRCIDLLYHVDPPKGHAILVCKCLATLNHDTVTLYLRSRTQSHSRNHLPAHDSGTMLSWWQYITDRDNHFKAADSNAEIEQELRAIAQVQPIMRRLYAGVVSTEIFGIRRLIQARNHINPSHSAELIMVDRTRKRPRQSAESM</sequence>
<evidence type="ECO:0000259" key="2">
    <source>
        <dbReference type="Pfam" id="PF24883"/>
    </source>
</evidence>
<dbReference type="Gene3D" id="1.20.930.20">
    <property type="entry name" value="Adaptor protein Cbl, N-terminal domain"/>
    <property type="match status" value="1"/>
</dbReference>
<dbReference type="EMBL" id="BPQB01000036">
    <property type="protein sequence ID" value="GJE93933.1"/>
    <property type="molecule type" value="Genomic_DNA"/>
</dbReference>
<evidence type="ECO:0000313" key="3">
    <source>
        <dbReference type="EMBL" id="GJE93933.1"/>
    </source>
</evidence>
<dbReference type="OrthoDB" id="4760524at2759"/>
<dbReference type="Proteomes" id="UP000703269">
    <property type="component" value="Unassembled WGS sequence"/>
</dbReference>
<organism evidence="3 4">
    <name type="scientific">Phanerochaete sordida</name>
    <dbReference type="NCBI Taxonomy" id="48140"/>
    <lineage>
        <taxon>Eukaryota</taxon>
        <taxon>Fungi</taxon>
        <taxon>Dikarya</taxon>
        <taxon>Basidiomycota</taxon>
        <taxon>Agaricomycotina</taxon>
        <taxon>Agaricomycetes</taxon>
        <taxon>Polyporales</taxon>
        <taxon>Phanerochaetaceae</taxon>
        <taxon>Phanerochaete</taxon>
    </lineage>
</organism>
<keyword evidence="1" id="KW-0677">Repeat</keyword>
<dbReference type="PANTHER" id="PTHR10039">
    <property type="entry name" value="AMELOGENIN"/>
    <property type="match status" value="1"/>
</dbReference>
<dbReference type="Pfam" id="PF24883">
    <property type="entry name" value="NPHP3_N"/>
    <property type="match status" value="1"/>
</dbReference>
<gene>
    <name evidence="3" type="ORF">PsYK624_100980</name>
</gene>
<dbReference type="Gene3D" id="3.40.50.300">
    <property type="entry name" value="P-loop containing nucleotide triphosphate hydrolases"/>
    <property type="match status" value="1"/>
</dbReference>
<dbReference type="GO" id="GO:0007166">
    <property type="term" value="P:cell surface receptor signaling pathway"/>
    <property type="evidence" value="ECO:0007669"/>
    <property type="project" value="InterPro"/>
</dbReference>
<name>A0A9P3GD69_9APHY</name>
<dbReference type="PANTHER" id="PTHR10039:SF14">
    <property type="entry name" value="NACHT DOMAIN-CONTAINING PROTEIN"/>
    <property type="match status" value="1"/>
</dbReference>
<proteinExistence type="predicted"/>
<reference evidence="3 4" key="1">
    <citation type="submission" date="2021-08" db="EMBL/GenBank/DDBJ databases">
        <title>Draft Genome Sequence of Phanerochaete sordida strain YK-624.</title>
        <authorList>
            <person name="Mori T."/>
            <person name="Dohra H."/>
            <person name="Suzuki T."/>
            <person name="Kawagishi H."/>
            <person name="Hirai H."/>
        </authorList>
    </citation>
    <scope>NUCLEOTIDE SEQUENCE [LARGE SCALE GENOMIC DNA]</scope>
    <source>
        <strain evidence="3 4">YK-624</strain>
    </source>
</reference>
<feature type="domain" description="Nephrocystin 3-like N-terminal" evidence="2">
    <location>
        <begin position="210"/>
        <end position="374"/>
    </location>
</feature>
<evidence type="ECO:0000313" key="4">
    <source>
        <dbReference type="Proteomes" id="UP000703269"/>
    </source>
</evidence>
<dbReference type="SUPFAM" id="SSF52540">
    <property type="entry name" value="P-loop containing nucleoside triphosphate hydrolases"/>
    <property type="match status" value="1"/>
</dbReference>